<evidence type="ECO:0000256" key="3">
    <source>
        <dbReference type="ARBA" id="ARBA00022481"/>
    </source>
</evidence>
<gene>
    <name evidence="13" type="ORF">G7Y89_g1113</name>
</gene>
<dbReference type="SUPFAM" id="SSF64356">
    <property type="entry name" value="SNARE-like"/>
    <property type="match status" value="1"/>
</dbReference>
<comment type="caution">
    <text evidence="13">The sequence shown here is derived from an EMBL/GenBank/DDBJ whole genome shotgun (WGS) entry which is preliminary data.</text>
</comment>
<dbReference type="InterPro" id="IPR042855">
    <property type="entry name" value="V_SNARE_CC"/>
</dbReference>
<dbReference type="InterPro" id="IPR011012">
    <property type="entry name" value="Longin-like_dom_sf"/>
</dbReference>
<feature type="domain" description="V-SNARE coiled-coil homology" evidence="12">
    <location>
        <begin position="587"/>
        <end position="647"/>
    </location>
</feature>
<keyword evidence="3" id="KW-0488">Methylation</keyword>
<dbReference type="Gene3D" id="1.20.5.110">
    <property type="match status" value="1"/>
</dbReference>
<dbReference type="CDD" id="cd14824">
    <property type="entry name" value="Longin"/>
    <property type="match status" value="1"/>
</dbReference>
<dbReference type="InterPro" id="IPR036812">
    <property type="entry name" value="NAD(P)_OxRdtase_dom_sf"/>
</dbReference>
<evidence type="ECO:0000256" key="8">
    <source>
        <dbReference type="ARBA" id="ARBA00023289"/>
    </source>
</evidence>
<sequence>MPPKALRTILRGLLGVDPKITLKLNSLATKYLAATRPAIIPQLFTLSGNIPAATASLVEIQQKCRCLMGCGIGFEGMILITEVVNQFRGLELDGKMDKLEGFSVISSQANNPGAIAKATSMPDDAVTSFEQFQLGKTSVLRMFMGLCQFSSPAWGTASKSKINNHFKKHVDAGSHVRTIQILASRLIKITEEVVKLHWKFCDDPQYTRMAQLVEQDPRVLNVGLCNFDTKRMNEIVEGGIKIGSNQVQGEGDLFQQLLITLWIIGKKHNVSISNVATRWVLDHDYVGAVIIGGRMGISEHVYENLKVFSFHLDEEDKASIIEILDQSNELSVYYVQSLGAKFIRHQPPPCDDGQGGAMSRQSSITSGFKTIPRYLQTKHPSTFHFPNPTNKTTQIKTHNRKYEASLHRRKYDLIWELRGRQEQADRYLPPKQIIKNESKPSHELCAEKDLSPYSRFTRNKYAYSQFPSLSLAYFRAIKRASKRVSEKDGYTYNCKTVAERTKPGQRQDVEEQDYTFHAYGRTEGICGIIISDHSYPALVAHQLLSKVVDEFLAAHPRSSWANSNPTLPFPELKDYIVKYQDPAQADSIMRIQKELDETKIVLHKTIESVLQRGEKIDDLVAKSDGLSAQSKMFYTQAKKQNSCCVVM</sequence>
<reference evidence="13 14" key="1">
    <citation type="submission" date="2020-03" db="EMBL/GenBank/DDBJ databases">
        <title>Draft Genome Sequence of Cudoniella acicularis.</title>
        <authorList>
            <person name="Buettner E."/>
            <person name="Kellner H."/>
        </authorList>
    </citation>
    <scope>NUCLEOTIDE SEQUENCE [LARGE SCALE GENOMIC DNA]</scope>
    <source>
        <strain evidence="13 14">DSM 108380</strain>
    </source>
</reference>
<dbReference type="PANTHER" id="PTHR45806">
    <property type="entry name" value="SYNAPTOBREVIN HOMOLOG YKT6"/>
    <property type="match status" value="1"/>
</dbReference>
<evidence type="ECO:0000259" key="12">
    <source>
        <dbReference type="PROSITE" id="PS50892"/>
    </source>
</evidence>
<evidence type="ECO:0000256" key="2">
    <source>
        <dbReference type="ARBA" id="ARBA00008025"/>
    </source>
</evidence>
<dbReference type="AlphaFoldDB" id="A0A8H4WAL1"/>
<evidence type="ECO:0000256" key="9">
    <source>
        <dbReference type="ARBA" id="ARBA00026133"/>
    </source>
</evidence>
<dbReference type="GO" id="GO:0005886">
    <property type="term" value="C:plasma membrane"/>
    <property type="evidence" value="ECO:0007669"/>
    <property type="project" value="UniProtKB-SubCell"/>
</dbReference>
<dbReference type="SUPFAM" id="SSF58038">
    <property type="entry name" value="SNARE fusion complex"/>
    <property type="match status" value="1"/>
</dbReference>
<dbReference type="SMART" id="SM01270">
    <property type="entry name" value="Longin"/>
    <property type="match status" value="1"/>
</dbReference>
<evidence type="ECO:0000313" key="13">
    <source>
        <dbReference type="EMBL" id="KAF4636974.1"/>
    </source>
</evidence>
<dbReference type="Pfam" id="PF00248">
    <property type="entry name" value="Aldo_ket_red"/>
    <property type="match status" value="1"/>
</dbReference>
<dbReference type="OrthoDB" id="27923at2759"/>
<evidence type="ECO:0000256" key="10">
    <source>
        <dbReference type="PROSITE-ProRule" id="PRU00290"/>
    </source>
</evidence>
<dbReference type="InterPro" id="IPR023210">
    <property type="entry name" value="NADP_OxRdtase_dom"/>
</dbReference>
<dbReference type="GO" id="GO:0006888">
    <property type="term" value="P:endoplasmic reticulum to Golgi vesicle-mediated transport"/>
    <property type="evidence" value="ECO:0007669"/>
    <property type="project" value="TreeGrafter"/>
</dbReference>
<dbReference type="Pfam" id="PF13774">
    <property type="entry name" value="Longin"/>
    <property type="match status" value="1"/>
</dbReference>
<proteinExistence type="inferred from homology"/>
<dbReference type="PROSITE" id="PS50859">
    <property type="entry name" value="LONGIN"/>
    <property type="match status" value="1"/>
</dbReference>
<comment type="similarity">
    <text evidence="2">Belongs to the synaptobrevin family.</text>
</comment>
<dbReference type="GO" id="GO:0005484">
    <property type="term" value="F:SNAP receptor activity"/>
    <property type="evidence" value="ECO:0007669"/>
    <property type="project" value="TreeGrafter"/>
</dbReference>
<evidence type="ECO:0000256" key="7">
    <source>
        <dbReference type="ARBA" id="ARBA00023288"/>
    </source>
</evidence>
<keyword evidence="5" id="KW-0472">Membrane</keyword>
<dbReference type="FunFam" id="1.20.5.110:FF:000020">
    <property type="entry name" value="synaptobrevin homolog YKT6"/>
    <property type="match status" value="1"/>
</dbReference>
<feature type="domain" description="Longin" evidence="11">
    <location>
        <begin position="495"/>
        <end position="576"/>
    </location>
</feature>
<dbReference type="InterPro" id="IPR045848">
    <property type="entry name" value="R-SNARE_YKT6"/>
</dbReference>
<evidence type="ECO:0000256" key="5">
    <source>
        <dbReference type="ARBA" id="ARBA00023136"/>
    </source>
</evidence>
<accession>A0A8H4WAL1</accession>
<keyword evidence="7" id="KW-0449">Lipoprotein</keyword>
<keyword evidence="10" id="KW-0175">Coiled coil</keyword>
<evidence type="ECO:0000259" key="11">
    <source>
        <dbReference type="PROSITE" id="PS50859"/>
    </source>
</evidence>
<dbReference type="PANTHER" id="PTHR45806:SF1">
    <property type="entry name" value="SYNAPTOBREVIN HOMOLOG YKT6"/>
    <property type="match status" value="1"/>
</dbReference>
<evidence type="ECO:0000256" key="1">
    <source>
        <dbReference type="ARBA" id="ARBA00004342"/>
    </source>
</evidence>
<keyword evidence="8" id="KW-0636">Prenylation</keyword>
<dbReference type="GO" id="GO:0005794">
    <property type="term" value="C:Golgi apparatus"/>
    <property type="evidence" value="ECO:0007669"/>
    <property type="project" value="TreeGrafter"/>
</dbReference>
<evidence type="ECO:0000256" key="4">
    <source>
        <dbReference type="ARBA" id="ARBA00023002"/>
    </source>
</evidence>
<dbReference type="InterPro" id="IPR010908">
    <property type="entry name" value="Longin_dom"/>
</dbReference>
<evidence type="ECO:0000313" key="14">
    <source>
        <dbReference type="Proteomes" id="UP000566819"/>
    </source>
</evidence>
<dbReference type="SUPFAM" id="SSF51430">
    <property type="entry name" value="NAD(P)-linked oxidoreductase"/>
    <property type="match status" value="1"/>
</dbReference>
<organism evidence="13 14">
    <name type="scientific">Cudoniella acicularis</name>
    <dbReference type="NCBI Taxonomy" id="354080"/>
    <lineage>
        <taxon>Eukaryota</taxon>
        <taxon>Fungi</taxon>
        <taxon>Dikarya</taxon>
        <taxon>Ascomycota</taxon>
        <taxon>Pezizomycotina</taxon>
        <taxon>Leotiomycetes</taxon>
        <taxon>Helotiales</taxon>
        <taxon>Tricladiaceae</taxon>
        <taxon>Cudoniella</taxon>
    </lineage>
</organism>
<keyword evidence="14" id="KW-1185">Reference proteome</keyword>
<dbReference type="CDD" id="cd15867">
    <property type="entry name" value="R-SNARE_YKT6"/>
    <property type="match status" value="1"/>
</dbReference>
<dbReference type="Pfam" id="PF00957">
    <property type="entry name" value="Synaptobrevin"/>
    <property type="match status" value="1"/>
</dbReference>
<keyword evidence="6" id="KW-0564">Palmitate</keyword>
<dbReference type="EMBL" id="JAAMPI010000041">
    <property type="protein sequence ID" value="KAF4636974.1"/>
    <property type="molecule type" value="Genomic_DNA"/>
</dbReference>
<name>A0A8H4WAL1_9HELO</name>
<evidence type="ECO:0000256" key="6">
    <source>
        <dbReference type="ARBA" id="ARBA00023139"/>
    </source>
</evidence>
<dbReference type="Proteomes" id="UP000566819">
    <property type="component" value="Unassembled WGS sequence"/>
</dbReference>
<dbReference type="Gene3D" id="3.20.20.100">
    <property type="entry name" value="NADP-dependent oxidoreductase domain"/>
    <property type="match status" value="1"/>
</dbReference>
<protein>
    <recommendedName>
        <fullName evidence="9">Synaptobrevin homolog YKT6</fullName>
    </recommendedName>
</protein>
<dbReference type="PROSITE" id="PS50892">
    <property type="entry name" value="V_SNARE"/>
    <property type="match status" value="1"/>
</dbReference>
<comment type="subcellular location">
    <subcellularLocation>
        <location evidence="1">Cell membrane</location>
        <topology evidence="1">Lipid-anchor</topology>
        <orientation evidence="1">Cytoplasmic side</orientation>
    </subcellularLocation>
</comment>
<dbReference type="Gene3D" id="3.30.450.50">
    <property type="entry name" value="Longin domain"/>
    <property type="match status" value="1"/>
</dbReference>
<keyword evidence="4" id="KW-0560">Oxidoreductase</keyword>
<dbReference type="GO" id="GO:0016491">
    <property type="term" value="F:oxidoreductase activity"/>
    <property type="evidence" value="ECO:0007669"/>
    <property type="project" value="UniProtKB-KW"/>
</dbReference>